<dbReference type="Proteomes" id="UP000626092">
    <property type="component" value="Unassembled WGS sequence"/>
</dbReference>
<keyword evidence="2" id="KW-1133">Transmembrane helix</keyword>
<evidence type="ECO:0000256" key="2">
    <source>
        <dbReference type="SAM" id="Phobius"/>
    </source>
</evidence>
<protein>
    <submittedName>
        <fullName evidence="3">Uncharacterized protein</fullName>
    </submittedName>
</protein>
<feature type="transmembrane region" description="Helical" evidence="2">
    <location>
        <begin position="21"/>
        <end position="41"/>
    </location>
</feature>
<evidence type="ECO:0000313" key="3">
    <source>
        <dbReference type="EMBL" id="KAF7123587.1"/>
    </source>
</evidence>
<proteinExistence type="predicted"/>
<dbReference type="AlphaFoldDB" id="A0A834G3L8"/>
<evidence type="ECO:0000313" key="4">
    <source>
        <dbReference type="Proteomes" id="UP000626092"/>
    </source>
</evidence>
<accession>A0A834G3L8</accession>
<name>A0A834G3L8_RHOSS</name>
<feature type="compositionally biased region" description="Basic and acidic residues" evidence="1">
    <location>
        <begin position="87"/>
        <end position="96"/>
    </location>
</feature>
<feature type="region of interest" description="Disordered" evidence="1">
    <location>
        <begin position="81"/>
        <end position="109"/>
    </location>
</feature>
<keyword evidence="4" id="KW-1185">Reference proteome</keyword>
<comment type="caution">
    <text evidence="3">The sequence shown here is derived from an EMBL/GenBank/DDBJ whole genome shotgun (WGS) entry which is preliminary data.</text>
</comment>
<reference evidence="3" key="1">
    <citation type="submission" date="2019-11" db="EMBL/GenBank/DDBJ databases">
        <authorList>
            <person name="Liu Y."/>
            <person name="Hou J."/>
            <person name="Li T.-Q."/>
            <person name="Guan C.-H."/>
            <person name="Wu X."/>
            <person name="Wu H.-Z."/>
            <person name="Ling F."/>
            <person name="Zhang R."/>
            <person name="Shi X.-G."/>
            <person name="Ren J.-P."/>
            <person name="Chen E.-F."/>
            <person name="Sun J.-M."/>
        </authorList>
    </citation>
    <scope>NUCLEOTIDE SEQUENCE</scope>
    <source>
        <strain evidence="3">Adult_tree_wgs_1</strain>
        <tissue evidence="3">Leaves</tissue>
    </source>
</reference>
<keyword evidence="2" id="KW-0472">Membrane</keyword>
<gene>
    <name evidence="3" type="ORF">RHSIM_Rhsim12G0050000</name>
</gene>
<organism evidence="3 4">
    <name type="scientific">Rhododendron simsii</name>
    <name type="common">Sims's rhododendron</name>
    <dbReference type="NCBI Taxonomy" id="118357"/>
    <lineage>
        <taxon>Eukaryota</taxon>
        <taxon>Viridiplantae</taxon>
        <taxon>Streptophyta</taxon>
        <taxon>Embryophyta</taxon>
        <taxon>Tracheophyta</taxon>
        <taxon>Spermatophyta</taxon>
        <taxon>Magnoliopsida</taxon>
        <taxon>eudicotyledons</taxon>
        <taxon>Gunneridae</taxon>
        <taxon>Pentapetalae</taxon>
        <taxon>asterids</taxon>
        <taxon>Ericales</taxon>
        <taxon>Ericaceae</taxon>
        <taxon>Ericoideae</taxon>
        <taxon>Rhodoreae</taxon>
        <taxon>Rhododendron</taxon>
    </lineage>
</organism>
<evidence type="ECO:0000256" key="1">
    <source>
        <dbReference type="SAM" id="MobiDB-lite"/>
    </source>
</evidence>
<keyword evidence="2" id="KW-0812">Transmembrane</keyword>
<feature type="transmembrane region" description="Helical" evidence="2">
    <location>
        <begin position="53"/>
        <end position="78"/>
    </location>
</feature>
<dbReference type="EMBL" id="WJXA01000012">
    <property type="protein sequence ID" value="KAF7123587.1"/>
    <property type="molecule type" value="Genomic_DNA"/>
</dbReference>
<sequence>MTDLPFKTRKYSLLTSLTKGATITSIAMAYLISLFVVSPVPKLERRRNRHVHYFVGAILSLFFSALGALLLFLIARIVGKKKRRNRPAAEKVDKLSHTNPAASVKDANV</sequence>